<proteinExistence type="predicted"/>
<sequence>MNKLLSKKVYKYQKKTNEILNCFTTEGPIFIGQLLSINGSEYNNLRQYAIEHNVRFVHVNSNQVKMLFGNIQPLVINNTMLIVKAATIEEFNKAIDFLKQYAAQILPLNILLPESEPITENEKVIQLKDKKNIQKIYYRFLRDEQYVEVVKQMKQIQVQEKEKKEFIKEDALKAFTKMLQTNIVLKNVKLLKILNDYSKSNQG</sequence>
<accession>B2VQ32</accession>
<evidence type="ECO:0000313" key="1">
    <source>
        <dbReference type="EMBL" id="ACD12720.1"/>
    </source>
</evidence>
<keyword evidence="1" id="KW-0496">Mitochondrion</keyword>
<protein>
    <submittedName>
        <fullName evidence="1">Mp21-like protein</fullName>
    </submittedName>
</protein>
<reference evidence="1" key="1">
    <citation type="submission" date="2007-11" db="EMBL/GenBank/DDBJ databases">
        <authorList>
            <person name="Heidel A.J."/>
            <person name="Gloeckner G."/>
        </authorList>
    </citation>
    <scope>NUCLEOTIDE SEQUENCE</scope>
</reference>
<geneLocation type="mitochondrion" evidence="1"/>
<reference evidence="1" key="2">
    <citation type="journal article" date="2008" name="Mol. Biol. Evol.">
        <title>Mitochondrial genome evolution in the social amoebae.</title>
        <authorList>
            <person name="Heidel A.J."/>
            <person name="Gloeckner G."/>
        </authorList>
    </citation>
    <scope>NUCLEOTIDE SEQUENCE</scope>
</reference>
<gene>
    <name evidence="1" type="primary">oMp21</name>
</gene>
<dbReference type="EMBL" id="DQ336395">
    <property type="protein sequence ID" value="ACD12720.1"/>
    <property type="molecule type" value="Genomic_DNA"/>
</dbReference>
<organism evidence="1">
    <name type="scientific">Dictyostelium citrinum</name>
    <name type="common">Slime mold</name>
    <dbReference type="NCBI Taxonomy" id="361072"/>
    <lineage>
        <taxon>Eukaryota</taxon>
        <taxon>Amoebozoa</taxon>
        <taxon>Evosea</taxon>
        <taxon>Eumycetozoa</taxon>
        <taxon>Dictyostelia</taxon>
        <taxon>Dictyosteliales</taxon>
        <taxon>Dictyosteliaceae</taxon>
        <taxon>Dictyostelium</taxon>
    </lineage>
</organism>
<name>B2VQ32_DICCI</name>
<dbReference type="AlphaFoldDB" id="B2VQ32"/>